<evidence type="ECO:0000256" key="1">
    <source>
        <dbReference type="ARBA" id="ARBA00023015"/>
    </source>
</evidence>
<keyword evidence="1" id="KW-0805">Transcription regulation</keyword>
<dbReference type="InterPro" id="IPR050679">
    <property type="entry name" value="Bact_HTH_transcr_reg"/>
</dbReference>
<dbReference type="AlphaFoldDB" id="A0A5D0UIF0"/>
<keyword evidence="3" id="KW-0804">Transcription</keyword>
<dbReference type="InterPro" id="IPR028978">
    <property type="entry name" value="Chorismate_lyase_/UTRA_dom_sf"/>
</dbReference>
<feature type="domain" description="HTH gntR-type" evidence="4">
    <location>
        <begin position="30"/>
        <end position="98"/>
    </location>
</feature>
<dbReference type="SUPFAM" id="SSF64288">
    <property type="entry name" value="Chorismate lyase-like"/>
    <property type="match status" value="1"/>
</dbReference>
<dbReference type="PANTHER" id="PTHR44846:SF1">
    <property type="entry name" value="MANNOSYL-D-GLYCERATE TRANSPORT_METABOLISM SYSTEM REPRESSOR MNGR-RELATED"/>
    <property type="match status" value="1"/>
</dbReference>
<dbReference type="Proteomes" id="UP000322634">
    <property type="component" value="Unassembled WGS sequence"/>
</dbReference>
<dbReference type="GO" id="GO:0003700">
    <property type="term" value="F:DNA-binding transcription factor activity"/>
    <property type="evidence" value="ECO:0007669"/>
    <property type="project" value="InterPro"/>
</dbReference>
<accession>A0A5D0UIF0</accession>
<reference evidence="5 6" key="1">
    <citation type="submission" date="2019-08" db="EMBL/GenBank/DDBJ databases">
        <title>Actinomadura sp. nov. CYP1-5 isolated from mountain soil.</title>
        <authorList>
            <person name="Songsumanus A."/>
            <person name="Kuncharoen N."/>
            <person name="Kudo T."/>
            <person name="Yuki M."/>
            <person name="Igarashi Y."/>
            <person name="Tanasupawat S."/>
        </authorList>
    </citation>
    <scope>NUCLEOTIDE SEQUENCE [LARGE SCALE GENOMIC DNA]</scope>
    <source>
        <strain evidence="5 6">GKU157</strain>
    </source>
</reference>
<protein>
    <submittedName>
        <fullName evidence="5">GntR family transcriptional regulator</fullName>
    </submittedName>
</protein>
<dbReference type="InterPro" id="IPR011663">
    <property type="entry name" value="UTRA"/>
</dbReference>
<keyword evidence="2" id="KW-0238">DNA-binding</keyword>
<dbReference type="SMART" id="SM00866">
    <property type="entry name" value="UTRA"/>
    <property type="match status" value="1"/>
</dbReference>
<dbReference type="SUPFAM" id="SSF46785">
    <property type="entry name" value="Winged helix' DNA-binding domain"/>
    <property type="match status" value="1"/>
</dbReference>
<dbReference type="PANTHER" id="PTHR44846">
    <property type="entry name" value="MANNOSYL-D-GLYCERATE TRANSPORT/METABOLISM SYSTEM REPRESSOR MNGR-RELATED"/>
    <property type="match status" value="1"/>
</dbReference>
<dbReference type="GO" id="GO:0003677">
    <property type="term" value="F:DNA binding"/>
    <property type="evidence" value="ECO:0007669"/>
    <property type="project" value="UniProtKB-KW"/>
</dbReference>
<evidence type="ECO:0000256" key="3">
    <source>
        <dbReference type="ARBA" id="ARBA00023163"/>
    </source>
</evidence>
<dbReference type="OrthoDB" id="7363114at2"/>
<dbReference type="Pfam" id="PF07702">
    <property type="entry name" value="UTRA"/>
    <property type="match status" value="1"/>
</dbReference>
<dbReference type="CDD" id="cd07377">
    <property type="entry name" value="WHTH_GntR"/>
    <property type="match status" value="1"/>
</dbReference>
<organism evidence="5 6">
    <name type="scientific">Actinomadura syzygii</name>
    <dbReference type="NCBI Taxonomy" id="1427538"/>
    <lineage>
        <taxon>Bacteria</taxon>
        <taxon>Bacillati</taxon>
        <taxon>Actinomycetota</taxon>
        <taxon>Actinomycetes</taxon>
        <taxon>Streptosporangiales</taxon>
        <taxon>Thermomonosporaceae</taxon>
        <taxon>Actinomadura</taxon>
    </lineage>
</organism>
<name>A0A5D0UIF0_9ACTN</name>
<dbReference type="InterPro" id="IPR000524">
    <property type="entry name" value="Tscrpt_reg_HTH_GntR"/>
</dbReference>
<dbReference type="InterPro" id="IPR036390">
    <property type="entry name" value="WH_DNA-bd_sf"/>
</dbReference>
<comment type="caution">
    <text evidence="5">The sequence shown here is derived from an EMBL/GenBank/DDBJ whole genome shotgun (WGS) entry which is preliminary data.</text>
</comment>
<dbReference type="GO" id="GO:0045892">
    <property type="term" value="P:negative regulation of DNA-templated transcription"/>
    <property type="evidence" value="ECO:0007669"/>
    <property type="project" value="TreeGrafter"/>
</dbReference>
<keyword evidence="6" id="KW-1185">Reference proteome</keyword>
<sequence length="279" mass="31415">MTGCLRSVARVTTRTDLFRGGHVELTTGPVPLHYQVYRHLRDALAAGRLRPGDRLPGERELCDFYGCSLVTVRRALDELARERRLVRERGRGTFVTEPPLDRNLALLGSFTEEMRARGLDPSTRVLAAAREPAPRAIADALRLPEGADTYLLERLRLVGGKPLLLEEVHLSADRFPGLLDFDLANESLYELLSQRYGVRLEHAQETIEPIALPTREAELLDQRRGRPALLVELVAFDQDDEPVEHCRSVVRGDRARYHVRARGARAELLVLPNAEITTH</sequence>
<dbReference type="EMBL" id="VSFF01000002">
    <property type="protein sequence ID" value="TYC17570.1"/>
    <property type="molecule type" value="Genomic_DNA"/>
</dbReference>
<gene>
    <name evidence="5" type="ORF">FXF65_06170</name>
</gene>
<dbReference type="PROSITE" id="PS50949">
    <property type="entry name" value="HTH_GNTR"/>
    <property type="match status" value="1"/>
</dbReference>
<evidence type="ECO:0000256" key="2">
    <source>
        <dbReference type="ARBA" id="ARBA00023125"/>
    </source>
</evidence>
<dbReference type="Gene3D" id="3.40.1410.10">
    <property type="entry name" value="Chorismate lyase-like"/>
    <property type="match status" value="1"/>
</dbReference>
<dbReference type="SMART" id="SM00345">
    <property type="entry name" value="HTH_GNTR"/>
    <property type="match status" value="1"/>
</dbReference>
<dbReference type="InterPro" id="IPR036388">
    <property type="entry name" value="WH-like_DNA-bd_sf"/>
</dbReference>
<evidence type="ECO:0000313" key="5">
    <source>
        <dbReference type="EMBL" id="TYC17570.1"/>
    </source>
</evidence>
<proteinExistence type="predicted"/>
<dbReference type="Pfam" id="PF00392">
    <property type="entry name" value="GntR"/>
    <property type="match status" value="1"/>
</dbReference>
<evidence type="ECO:0000313" key="6">
    <source>
        <dbReference type="Proteomes" id="UP000322634"/>
    </source>
</evidence>
<evidence type="ECO:0000259" key="4">
    <source>
        <dbReference type="PROSITE" id="PS50949"/>
    </source>
</evidence>
<dbReference type="Gene3D" id="1.10.10.10">
    <property type="entry name" value="Winged helix-like DNA-binding domain superfamily/Winged helix DNA-binding domain"/>
    <property type="match status" value="1"/>
</dbReference>